<dbReference type="Proteomes" id="UP000244224">
    <property type="component" value="Unassembled WGS sequence"/>
</dbReference>
<dbReference type="OrthoDB" id="7868515at2"/>
<gene>
    <name evidence="1" type="ORF">C8N34_13910</name>
</gene>
<dbReference type="RefSeq" id="WP_108130956.1">
    <property type="nucleotide sequence ID" value="NZ_QBKP01000039.1"/>
</dbReference>
<evidence type="ECO:0000313" key="1">
    <source>
        <dbReference type="EMBL" id="PTX39078.1"/>
    </source>
</evidence>
<comment type="caution">
    <text evidence="1">The sequence shown here is derived from an EMBL/GenBank/DDBJ whole genome shotgun (WGS) entry which is preliminary data.</text>
</comment>
<keyword evidence="2" id="KW-1185">Reference proteome</keyword>
<reference evidence="1 2" key="1">
    <citation type="submission" date="2018-04" db="EMBL/GenBank/DDBJ databases">
        <title>Genomic Encyclopedia of Archaeal and Bacterial Type Strains, Phase II (KMG-II): from individual species to whole genera.</title>
        <authorList>
            <person name="Goeker M."/>
        </authorList>
    </citation>
    <scope>NUCLEOTIDE SEQUENCE [LARGE SCALE GENOMIC DNA]</scope>
    <source>
        <strain evidence="1 2">DSM 21823</strain>
    </source>
</reference>
<dbReference type="AlphaFoldDB" id="A0A2T6A5H6"/>
<proteinExistence type="predicted"/>
<name>A0A2T6A5H6_9RHOB</name>
<evidence type="ECO:0000313" key="2">
    <source>
        <dbReference type="Proteomes" id="UP000244224"/>
    </source>
</evidence>
<accession>A0A2T6A5H6</accession>
<dbReference type="EMBL" id="QBKP01000039">
    <property type="protein sequence ID" value="PTX39078.1"/>
    <property type="molecule type" value="Genomic_DNA"/>
</dbReference>
<protein>
    <submittedName>
        <fullName evidence="1">Uncharacterized protein</fullName>
    </submittedName>
</protein>
<organism evidence="1 2">
    <name type="scientific">Gemmobacter caeni</name>
    <dbReference type="NCBI Taxonomy" id="589035"/>
    <lineage>
        <taxon>Bacteria</taxon>
        <taxon>Pseudomonadati</taxon>
        <taxon>Pseudomonadota</taxon>
        <taxon>Alphaproteobacteria</taxon>
        <taxon>Rhodobacterales</taxon>
        <taxon>Paracoccaceae</taxon>
        <taxon>Gemmobacter</taxon>
    </lineage>
</organism>
<sequence>MATTVAGPVRLPDGSQPSHGRVLFTPRAPIVGSPVVTTSPVAATITAGAISIALECAADGSRYAVAVEHWSAVEGRLLITDLPDIVVTDSGTVTIADVVALDVPEGPQEHRLKRGDSLSLGCVYADRLGRPRPLTGITATSSLRGPDGVTRALVVTLLDAGAGEFEVTLAPSQTATLPLGPHAWDIKFAVGGRVDRTVTDIVHIDQEVTP</sequence>